<evidence type="ECO:0000256" key="1">
    <source>
        <dbReference type="ARBA" id="ARBA00022630"/>
    </source>
</evidence>
<evidence type="ECO:0000256" key="4">
    <source>
        <dbReference type="ARBA" id="ARBA00023033"/>
    </source>
</evidence>
<dbReference type="GO" id="GO:0046306">
    <property type="term" value="P:alkanesulfonate catabolic process"/>
    <property type="evidence" value="ECO:0007669"/>
    <property type="project" value="TreeGrafter"/>
</dbReference>
<gene>
    <name evidence="6" type="ORF">FB388_1161</name>
</gene>
<feature type="domain" description="Luciferase-like" evidence="5">
    <location>
        <begin position="8"/>
        <end position="295"/>
    </location>
</feature>
<dbReference type="Gene3D" id="3.20.20.30">
    <property type="entry name" value="Luciferase-like domain"/>
    <property type="match status" value="1"/>
</dbReference>
<keyword evidence="3" id="KW-0560">Oxidoreductase</keyword>
<evidence type="ECO:0000259" key="5">
    <source>
        <dbReference type="Pfam" id="PF00296"/>
    </source>
</evidence>
<dbReference type="GO" id="GO:0008726">
    <property type="term" value="F:alkanesulfonate monooxygenase activity"/>
    <property type="evidence" value="ECO:0007669"/>
    <property type="project" value="TreeGrafter"/>
</dbReference>
<keyword evidence="1" id="KW-0285">Flavoprotein</keyword>
<evidence type="ECO:0000256" key="2">
    <source>
        <dbReference type="ARBA" id="ARBA00022643"/>
    </source>
</evidence>
<accession>A0A543GCK6</accession>
<name>A0A543GCK6_9PSEU</name>
<evidence type="ECO:0000313" key="6">
    <source>
        <dbReference type="EMBL" id="TQM43809.1"/>
    </source>
</evidence>
<protein>
    <submittedName>
        <fullName evidence="6">Alkanesulfonate monooxygenase</fullName>
    </submittedName>
</protein>
<keyword evidence="7" id="KW-1185">Reference proteome</keyword>
<organism evidence="6 7">
    <name type="scientific">Pseudonocardia cypriaca</name>
    <dbReference type="NCBI Taxonomy" id="882449"/>
    <lineage>
        <taxon>Bacteria</taxon>
        <taxon>Bacillati</taxon>
        <taxon>Actinomycetota</taxon>
        <taxon>Actinomycetes</taxon>
        <taxon>Pseudonocardiales</taxon>
        <taxon>Pseudonocardiaceae</taxon>
        <taxon>Pseudonocardia</taxon>
    </lineage>
</organism>
<dbReference type="InterPro" id="IPR011251">
    <property type="entry name" value="Luciferase-like_dom"/>
</dbReference>
<reference evidence="6 7" key="1">
    <citation type="submission" date="2019-06" db="EMBL/GenBank/DDBJ databases">
        <title>Sequencing the genomes of 1000 actinobacteria strains.</title>
        <authorList>
            <person name="Klenk H.-P."/>
        </authorList>
    </citation>
    <scope>NUCLEOTIDE SEQUENCE [LARGE SCALE GENOMIC DNA]</scope>
    <source>
        <strain evidence="6 7">DSM 45511</strain>
    </source>
</reference>
<dbReference type="Pfam" id="PF00296">
    <property type="entry name" value="Bac_luciferase"/>
    <property type="match status" value="1"/>
</dbReference>
<dbReference type="PANTHER" id="PTHR42847">
    <property type="entry name" value="ALKANESULFONATE MONOOXYGENASE"/>
    <property type="match status" value="1"/>
</dbReference>
<dbReference type="EMBL" id="VFPH01000001">
    <property type="protein sequence ID" value="TQM43809.1"/>
    <property type="molecule type" value="Genomic_DNA"/>
</dbReference>
<dbReference type="Proteomes" id="UP000319818">
    <property type="component" value="Unassembled WGS sequence"/>
</dbReference>
<proteinExistence type="predicted"/>
<dbReference type="InterPro" id="IPR036661">
    <property type="entry name" value="Luciferase-like_sf"/>
</dbReference>
<dbReference type="AlphaFoldDB" id="A0A543GCK6"/>
<dbReference type="RefSeq" id="WP_211361781.1">
    <property type="nucleotide sequence ID" value="NZ_VFPH01000001.1"/>
</dbReference>
<keyword evidence="4 6" id="KW-0503">Monooxygenase</keyword>
<dbReference type="SUPFAM" id="SSF51679">
    <property type="entry name" value="Bacterial luciferase-like"/>
    <property type="match status" value="1"/>
</dbReference>
<sequence>MDRTSYVSTVRDVARWSDRAGFAGILVYTDNSLVDPWLVSQIIVENTEQLCPLVAVQPVYAHPYTVAKLVASLAHLHGRRVHLNMVAGGFRNDLLALDDDTEHDERYRRLVEYTQIVMALLRAETAVTIKGRYYSVTGLRMRPKLPAHLLPDVLVSGSSPAGRDAARALDATAVKYPQPPGEEAAWMGHGLAGGFGIRVGIVARDTAEEAWRVARTRFPKDRSGQITHRLAVAVSDSHWHGQLSEERDRSGDLDGEPDPYWLGPFQNYKTFCPYLVGSYDRVARMLSHYIALGTTTFILDVPQSEEDLAHTAVVFAKTHEMVTP</sequence>
<dbReference type="PANTHER" id="PTHR42847:SF4">
    <property type="entry name" value="ALKANESULFONATE MONOOXYGENASE-RELATED"/>
    <property type="match status" value="1"/>
</dbReference>
<comment type="caution">
    <text evidence="6">The sequence shown here is derived from an EMBL/GenBank/DDBJ whole genome shotgun (WGS) entry which is preliminary data.</text>
</comment>
<keyword evidence="2" id="KW-0288">FMN</keyword>
<evidence type="ECO:0000256" key="3">
    <source>
        <dbReference type="ARBA" id="ARBA00023002"/>
    </source>
</evidence>
<dbReference type="InterPro" id="IPR050172">
    <property type="entry name" value="SsuD_RutA_monooxygenase"/>
</dbReference>
<evidence type="ECO:0000313" key="7">
    <source>
        <dbReference type="Proteomes" id="UP000319818"/>
    </source>
</evidence>